<accession>A0A8S1GUT2</accession>
<feature type="transmembrane region" description="Helical" evidence="1">
    <location>
        <begin position="68"/>
        <end position="89"/>
    </location>
</feature>
<keyword evidence="1" id="KW-0812">Transmembrane</keyword>
<protein>
    <submittedName>
        <fullName evidence="2">Uncharacterized protein</fullName>
    </submittedName>
</protein>
<dbReference type="AlphaFoldDB" id="A0A8S1GUT2"/>
<name>A0A8S1GUT2_9PELO</name>
<evidence type="ECO:0000313" key="2">
    <source>
        <dbReference type="EMBL" id="CAD6187069.1"/>
    </source>
</evidence>
<keyword evidence="1" id="KW-1133">Transmembrane helix</keyword>
<evidence type="ECO:0000256" key="1">
    <source>
        <dbReference type="SAM" id="Phobius"/>
    </source>
</evidence>
<comment type="caution">
    <text evidence="2">The sequence shown here is derived from an EMBL/GenBank/DDBJ whole genome shotgun (WGS) entry which is preliminary data.</text>
</comment>
<proteinExistence type="predicted"/>
<dbReference type="Proteomes" id="UP000835052">
    <property type="component" value="Unassembled WGS sequence"/>
</dbReference>
<gene>
    <name evidence="2" type="ORF">CAUJ_LOCUS2988</name>
</gene>
<keyword evidence="1" id="KW-0472">Membrane</keyword>
<organism evidence="2 3">
    <name type="scientific">Caenorhabditis auriculariae</name>
    <dbReference type="NCBI Taxonomy" id="2777116"/>
    <lineage>
        <taxon>Eukaryota</taxon>
        <taxon>Metazoa</taxon>
        <taxon>Ecdysozoa</taxon>
        <taxon>Nematoda</taxon>
        <taxon>Chromadorea</taxon>
        <taxon>Rhabditida</taxon>
        <taxon>Rhabditina</taxon>
        <taxon>Rhabditomorpha</taxon>
        <taxon>Rhabditoidea</taxon>
        <taxon>Rhabditidae</taxon>
        <taxon>Peloderinae</taxon>
        <taxon>Caenorhabditis</taxon>
    </lineage>
</organism>
<sequence>MEIMSQRKPPRVGRTKTGDLRLSTYPTALRWGDNVTNEALPSKQAGNPIKALVQPKISTHRSLFNMEFLKYLLALLVLIAVVSAQNPIFGDDDKEAAEELRRILREKGLIP</sequence>
<keyword evidence="3" id="KW-1185">Reference proteome</keyword>
<dbReference type="EMBL" id="CAJGYM010000005">
    <property type="protein sequence ID" value="CAD6187069.1"/>
    <property type="molecule type" value="Genomic_DNA"/>
</dbReference>
<evidence type="ECO:0000313" key="3">
    <source>
        <dbReference type="Proteomes" id="UP000835052"/>
    </source>
</evidence>
<reference evidence="2" key="1">
    <citation type="submission" date="2020-10" db="EMBL/GenBank/DDBJ databases">
        <authorList>
            <person name="Kikuchi T."/>
        </authorList>
    </citation>
    <scope>NUCLEOTIDE SEQUENCE</scope>
    <source>
        <strain evidence="2">NKZ352</strain>
    </source>
</reference>